<dbReference type="CDD" id="cd07410">
    <property type="entry name" value="MPP_CpdB_N"/>
    <property type="match status" value="1"/>
</dbReference>
<evidence type="ECO:0000259" key="18">
    <source>
        <dbReference type="Pfam" id="PF02872"/>
    </source>
</evidence>
<dbReference type="EC" id="3.1.4.16" evidence="6"/>
<evidence type="ECO:0000256" key="8">
    <source>
        <dbReference type="ARBA" id="ARBA00016420"/>
    </source>
</evidence>
<dbReference type="PANTHER" id="PTHR11575">
    <property type="entry name" value="5'-NUCLEOTIDASE-RELATED"/>
    <property type="match status" value="1"/>
</dbReference>
<comment type="cofactor">
    <cofactor evidence="3">
        <name>a divalent metal cation</name>
        <dbReference type="ChEBI" id="CHEBI:60240"/>
    </cofactor>
</comment>
<comment type="caution">
    <text evidence="19">The sequence shown here is derived from an EMBL/GenBank/DDBJ whole genome shotgun (WGS) entry which is preliminary data.</text>
</comment>
<keyword evidence="11 16" id="KW-0547">Nucleotide-binding</keyword>
<dbReference type="Gene3D" id="3.90.780.10">
    <property type="entry name" value="5'-Nucleotidase, C-terminal domain"/>
    <property type="match status" value="1"/>
</dbReference>
<dbReference type="GO" id="GO:0008663">
    <property type="term" value="F:2',3'-cyclic-nucleotide 2'-phosphodiesterase activity"/>
    <property type="evidence" value="ECO:0007669"/>
    <property type="project" value="UniProtKB-EC"/>
</dbReference>
<accession>A0AA87CNX3</accession>
<evidence type="ECO:0000313" key="19">
    <source>
        <dbReference type="EMBL" id="EDU57389.1"/>
    </source>
</evidence>
<keyword evidence="10" id="KW-0732">Signal</keyword>
<evidence type="ECO:0000256" key="12">
    <source>
        <dbReference type="ARBA" id="ARBA00022764"/>
    </source>
</evidence>
<dbReference type="EC" id="3.1.3.6" evidence="7"/>
<evidence type="ECO:0000256" key="16">
    <source>
        <dbReference type="RuleBase" id="RU362119"/>
    </source>
</evidence>
<keyword evidence="9" id="KW-0479">Metal-binding</keyword>
<gene>
    <name evidence="19" type="primary">cpdB</name>
    <name evidence="19" type="ORF">PROSTU_04632</name>
</gene>
<sequence length="708" mass="78059">MLIKINSDFDGQERHCLSTLIEISTNRTHTFTICNAVCTIFTENISKGYFAQINVRGITVNTIFKLSALALFVAFNANAATVDLRVMETSDIHSNLIDFDYFKDKPTDQFGLVRTASLIKAAKGEVTNAVLVDNGDLIQGSPLADYMAAKGLEEGESHPAHSLMNTMGYTVGNFGNHEFNFGLDYLQKAIAGAKFPYVNANIIDAKTGKNYFTPYIIVDTPVKDRDGKTHNLKIGYIGFVPPQIMIWDKPNLSGKVTVNDITETAKKFVPQMKKEGADLVVAIPHSGFSQEPYKAMAENSVYYLSEVPGIDAIMFGHSHGVFPSKDFANIKGVDITKGTVNGIPAVMPGQWGDHLGVVDLVVNNDDGSWKVVDANAHARPVYDKANKKALVERDDELAKIIDKPHNDTRQFVGKLIGKASDNMYSYLALVQSDPTVQIVNDAQVDYTKHYIQGDPDLADLPVLSAAAPFKVGGRKNAPDEFVEVEKGDLTFRNAADLYLYPNTLVVVKATGAEVVEWLECSAGMFNRIDPQSTSPQSLINWDGFRTYNFDTISGINYQIDLTEPAKYDVDCQLVNKQANRIKHVTYQGKPIDPKATFLVATNNYRAYGGKFAGTGDNHIAFASPDENRAVLASYIAKVSKEHGEVTSRADNNWSFLPIKTDKALDIRFETSQSDKAAKFIQQNAQYPLKQVGTDDIGFAIYQIDLTEK</sequence>
<dbReference type="GO" id="GO:0030288">
    <property type="term" value="C:outer membrane-bounded periplasmic space"/>
    <property type="evidence" value="ECO:0007669"/>
    <property type="project" value="TreeGrafter"/>
</dbReference>
<dbReference type="GO" id="GO:0000166">
    <property type="term" value="F:nucleotide binding"/>
    <property type="evidence" value="ECO:0007669"/>
    <property type="project" value="UniProtKB-KW"/>
</dbReference>
<evidence type="ECO:0000256" key="13">
    <source>
        <dbReference type="ARBA" id="ARBA00022801"/>
    </source>
</evidence>
<evidence type="ECO:0000256" key="4">
    <source>
        <dbReference type="ARBA" id="ARBA00004418"/>
    </source>
</evidence>
<keyword evidence="14" id="KW-0511">Multifunctional enzyme</keyword>
<dbReference type="InterPro" id="IPR036907">
    <property type="entry name" value="5'-Nucleotdase_C_sf"/>
</dbReference>
<dbReference type="PROSITE" id="PS00785">
    <property type="entry name" value="5_NUCLEOTIDASE_1"/>
    <property type="match status" value="1"/>
</dbReference>
<name>A0AA87CNX3_PROST</name>
<dbReference type="PANTHER" id="PTHR11575:SF6">
    <property type="entry name" value="2',3'-CYCLIC-NUCLEOTIDE 2'-PHOSPHODIESTERASE_3'-NUCLEOTIDASE"/>
    <property type="match status" value="1"/>
</dbReference>
<evidence type="ECO:0000256" key="10">
    <source>
        <dbReference type="ARBA" id="ARBA00022729"/>
    </source>
</evidence>
<reference evidence="20" key="2">
    <citation type="submission" date="2008-04" db="EMBL/GenBank/DDBJ databases">
        <title>Draft genome sequence of Providencia stuartii(ATCC 25827).</title>
        <authorList>
            <person name="Sudarsanam P."/>
            <person name="Ley R."/>
            <person name="Guruge J."/>
            <person name="Turnbaugh P.J."/>
            <person name="Mahowald M."/>
            <person name="Liep D."/>
            <person name="Gordon J."/>
        </authorList>
    </citation>
    <scope>NUCLEOTIDE SEQUENCE [LARGE SCALE GENOMIC DNA]</scope>
    <source>
        <strain evidence="20">ATCC 25827</strain>
    </source>
</reference>
<reference evidence="20" key="1">
    <citation type="submission" date="2008-04" db="EMBL/GenBank/DDBJ databases">
        <title>Draft genome sequence of Providencia stuartii (ATCC 25827).</title>
        <authorList>
            <person name="Sudarsanam P."/>
            <person name="Ley R."/>
            <person name="Guruge J."/>
            <person name="Turnbaugh P.J."/>
            <person name="Mahowald M."/>
            <person name="Liep D."/>
            <person name="Gordon J."/>
        </authorList>
    </citation>
    <scope>NUCLEOTIDE SEQUENCE [LARGE SCALE GENOMIC DNA]</scope>
    <source>
        <strain evidence="20">ATCC 25827</strain>
    </source>
</reference>
<dbReference type="SUPFAM" id="SSF55816">
    <property type="entry name" value="5'-nucleotidase (syn. UDP-sugar hydrolase), C-terminal domain"/>
    <property type="match status" value="1"/>
</dbReference>
<dbReference type="Gene3D" id="3.60.21.10">
    <property type="match status" value="1"/>
</dbReference>
<feature type="domain" description="Calcineurin-like phosphoesterase" evidence="17">
    <location>
        <begin position="84"/>
        <end position="319"/>
    </location>
</feature>
<dbReference type="GO" id="GO:0046872">
    <property type="term" value="F:metal ion binding"/>
    <property type="evidence" value="ECO:0007669"/>
    <property type="project" value="UniProtKB-KW"/>
</dbReference>
<dbReference type="InterPro" id="IPR006179">
    <property type="entry name" value="5_nucleotidase/apyrase"/>
</dbReference>
<dbReference type="InterPro" id="IPR041827">
    <property type="entry name" value="CpdB_N"/>
</dbReference>
<organism evidence="19 20">
    <name type="scientific">Providencia stuartii ATCC 25827</name>
    <dbReference type="NCBI Taxonomy" id="471874"/>
    <lineage>
        <taxon>Bacteria</taxon>
        <taxon>Pseudomonadati</taxon>
        <taxon>Pseudomonadota</taxon>
        <taxon>Gammaproteobacteria</taxon>
        <taxon>Enterobacterales</taxon>
        <taxon>Morganellaceae</taxon>
        <taxon>Providencia</taxon>
    </lineage>
</organism>
<dbReference type="AlphaFoldDB" id="A0AA87CNX3"/>
<dbReference type="Pfam" id="PF02872">
    <property type="entry name" value="5_nucleotid_C"/>
    <property type="match status" value="1"/>
</dbReference>
<dbReference type="InterPro" id="IPR006294">
    <property type="entry name" value="Cyc_nuc_PDE_nucleotidase"/>
</dbReference>
<dbReference type="InterPro" id="IPR004843">
    <property type="entry name" value="Calcineurin-like_PHP"/>
</dbReference>
<evidence type="ECO:0000256" key="14">
    <source>
        <dbReference type="ARBA" id="ARBA00023268"/>
    </source>
</evidence>
<evidence type="ECO:0000256" key="11">
    <source>
        <dbReference type="ARBA" id="ARBA00022741"/>
    </source>
</evidence>
<proteinExistence type="inferred from homology"/>
<keyword evidence="13 16" id="KW-0378">Hydrolase</keyword>
<comment type="similarity">
    <text evidence="5 16">Belongs to the 5'-nucleotidase family.</text>
</comment>
<comment type="catalytic activity">
    <reaction evidence="1">
        <text>a ribonucleoside 3'-phosphate + H2O = a ribonucleoside + phosphate</text>
        <dbReference type="Rhea" id="RHEA:10144"/>
        <dbReference type="ChEBI" id="CHEBI:13197"/>
        <dbReference type="ChEBI" id="CHEBI:15377"/>
        <dbReference type="ChEBI" id="CHEBI:18254"/>
        <dbReference type="ChEBI" id="CHEBI:43474"/>
        <dbReference type="EC" id="3.1.3.6"/>
    </reaction>
</comment>
<dbReference type="SUPFAM" id="SSF56300">
    <property type="entry name" value="Metallo-dependent phosphatases"/>
    <property type="match status" value="1"/>
</dbReference>
<evidence type="ECO:0000256" key="1">
    <source>
        <dbReference type="ARBA" id="ARBA00000527"/>
    </source>
</evidence>
<reference evidence="19 20" key="3">
    <citation type="submission" date="2008-05" db="EMBL/GenBank/DDBJ databases">
        <authorList>
            <person name="Fulton L."/>
            <person name="Clifton S."/>
            <person name="Fulton B."/>
            <person name="Xu J."/>
            <person name="Minx P."/>
            <person name="Pepin K.H."/>
            <person name="Johnson M."/>
            <person name="Thiruvilangam P."/>
            <person name="Bhonagiri V."/>
            <person name="Nash W.E."/>
            <person name="Mardis E.R."/>
            <person name="Wilson R.K."/>
        </authorList>
    </citation>
    <scope>NUCLEOTIDE SEQUENCE [LARGE SCALE GENOMIC DNA]</scope>
    <source>
        <strain evidence="19 20">ATCC 25827</strain>
    </source>
</reference>
<dbReference type="FunFam" id="3.60.21.10:FF:000037">
    <property type="entry name" value="Bifunctional 2',3'-cyclic-nucleotide 2'-phosphodiesterase/3'-nucleotidase"/>
    <property type="match status" value="1"/>
</dbReference>
<evidence type="ECO:0000256" key="7">
    <source>
        <dbReference type="ARBA" id="ARBA00012642"/>
    </source>
</evidence>
<dbReference type="FunFam" id="3.90.780.10:FF:000002">
    <property type="entry name" value="Bifunctional 2',3'-cyclic-nucleotide 2'-phosphodiesterase/3'-nucleotidase"/>
    <property type="match status" value="1"/>
</dbReference>
<protein>
    <recommendedName>
        <fullName evidence="8">2',3'-cyclic-nucleotide 2'-phosphodiesterase/3'-nucleotidase</fullName>
        <ecNumber evidence="7">3.1.3.6</ecNumber>
        <ecNumber evidence="6">3.1.4.16</ecNumber>
    </recommendedName>
</protein>
<comment type="function">
    <text evidence="15">This bifunctional enzyme catalyzes two consecutive reactions during ribonucleic acid degradation. Converts a 2',3'-cyclic nucleotide to a 3'-nucleotide and then the 3'-nucleotide to the corresponding nucleoside and phosphate.</text>
</comment>
<dbReference type="GO" id="GO:0009166">
    <property type="term" value="P:nucleotide catabolic process"/>
    <property type="evidence" value="ECO:0007669"/>
    <property type="project" value="InterPro"/>
</dbReference>
<evidence type="ECO:0000256" key="2">
    <source>
        <dbReference type="ARBA" id="ARBA00001730"/>
    </source>
</evidence>
<dbReference type="Proteomes" id="UP000004506">
    <property type="component" value="Unassembled WGS sequence"/>
</dbReference>
<evidence type="ECO:0000313" key="20">
    <source>
        <dbReference type="Proteomes" id="UP000004506"/>
    </source>
</evidence>
<feature type="domain" description="5'-Nucleotidase C-terminal" evidence="18">
    <location>
        <begin position="430"/>
        <end position="610"/>
    </location>
</feature>
<dbReference type="NCBIfam" id="TIGR01390">
    <property type="entry name" value="CycNucDiestase"/>
    <property type="match status" value="1"/>
</dbReference>
<dbReference type="PRINTS" id="PR01607">
    <property type="entry name" value="APYRASEFAMLY"/>
</dbReference>
<dbReference type="EMBL" id="ABJD02000118">
    <property type="protein sequence ID" value="EDU57389.1"/>
    <property type="molecule type" value="Genomic_DNA"/>
</dbReference>
<dbReference type="InterPro" id="IPR029052">
    <property type="entry name" value="Metallo-depent_PP-like"/>
</dbReference>
<dbReference type="InterPro" id="IPR008334">
    <property type="entry name" value="5'-Nucleotdase_C"/>
</dbReference>
<dbReference type="Pfam" id="PF00149">
    <property type="entry name" value="Metallophos"/>
    <property type="match status" value="1"/>
</dbReference>
<evidence type="ECO:0000259" key="17">
    <source>
        <dbReference type="Pfam" id="PF00149"/>
    </source>
</evidence>
<comment type="subcellular location">
    <subcellularLocation>
        <location evidence="4">Periplasm</location>
    </subcellularLocation>
</comment>
<keyword evidence="12" id="KW-0574">Periplasm</keyword>
<dbReference type="GO" id="GO:0008254">
    <property type="term" value="F:3'-nucleotidase activity"/>
    <property type="evidence" value="ECO:0007669"/>
    <property type="project" value="UniProtKB-EC"/>
</dbReference>
<dbReference type="InterPro" id="IPR006146">
    <property type="entry name" value="5'-Nucleotdase_CS"/>
</dbReference>
<comment type="catalytic activity">
    <reaction evidence="2">
        <text>a nucleoside 2',3'-cyclic phosphate + H2O = a nucleoside 3'-phosphate + H(+)</text>
        <dbReference type="Rhea" id="RHEA:19621"/>
        <dbReference type="ChEBI" id="CHEBI:15377"/>
        <dbReference type="ChEBI" id="CHEBI:15378"/>
        <dbReference type="ChEBI" id="CHEBI:66949"/>
        <dbReference type="ChEBI" id="CHEBI:66954"/>
        <dbReference type="EC" id="3.1.4.16"/>
    </reaction>
</comment>
<evidence type="ECO:0000256" key="3">
    <source>
        <dbReference type="ARBA" id="ARBA00001968"/>
    </source>
</evidence>
<evidence type="ECO:0000256" key="9">
    <source>
        <dbReference type="ARBA" id="ARBA00022723"/>
    </source>
</evidence>
<evidence type="ECO:0000256" key="5">
    <source>
        <dbReference type="ARBA" id="ARBA00006654"/>
    </source>
</evidence>
<evidence type="ECO:0000256" key="6">
    <source>
        <dbReference type="ARBA" id="ARBA00012364"/>
    </source>
</evidence>
<evidence type="ECO:0000256" key="15">
    <source>
        <dbReference type="ARBA" id="ARBA00056111"/>
    </source>
</evidence>
<dbReference type="NCBIfam" id="NF006938">
    <property type="entry name" value="PRK09420.1"/>
    <property type="match status" value="1"/>
</dbReference>